<dbReference type="Pfam" id="PF07228">
    <property type="entry name" value="SpoIIE"/>
    <property type="match status" value="1"/>
</dbReference>
<dbReference type="SMART" id="SM00331">
    <property type="entry name" value="PP2C_SIG"/>
    <property type="match status" value="1"/>
</dbReference>
<keyword evidence="2" id="KW-0597">Phosphoprotein</keyword>
<evidence type="ECO:0000259" key="14">
    <source>
        <dbReference type="SMART" id="SM00331"/>
    </source>
</evidence>
<dbReference type="Gene3D" id="3.60.40.10">
    <property type="entry name" value="PPM-type phosphatase domain"/>
    <property type="match status" value="1"/>
</dbReference>
<evidence type="ECO:0000256" key="1">
    <source>
        <dbReference type="ARBA" id="ARBA00004141"/>
    </source>
</evidence>
<protein>
    <submittedName>
        <fullName evidence="15">GAF domain-containing protein</fullName>
    </submittedName>
</protein>
<gene>
    <name evidence="15" type="ORF">F4553_001284</name>
</gene>
<dbReference type="GO" id="GO:0016791">
    <property type="term" value="F:phosphatase activity"/>
    <property type="evidence" value="ECO:0007669"/>
    <property type="project" value="TreeGrafter"/>
</dbReference>
<organism evidence="15 16">
    <name type="scientific">Allocatelliglobosispora scoriae</name>
    <dbReference type="NCBI Taxonomy" id="643052"/>
    <lineage>
        <taxon>Bacteria</taxon>
        <taxon>Bacillati</taxon>
        <taxon>Actinomycetota</taxon>
        <taxon>Actinomycetes</taxon>
        <taxon>Micromonosporales</taxon>
        <taxon>Micromonosporaceae</taxon>
        <taxon>Allocatelliglobosispora</taxon>
    </lineage>
</organism>
<dbReference type="PANTHER" id="PTHR43156">
    <property type="entry name" value="STAGE II SPORULATION PROTEIN E-RELATED"/>
    <property type="match status" value="1"/>
</dbReference>
<evidence type="ECO:0000256" key="9">
    <source>
        <dbReference type="ARBA" id="ARBA00022989"/>
    </source>
</evidence>
<comment type="caution">
    <text evidence="15">The sequence shown here is derived from an EMBL/GenBank/DDBJ whole genome shotgun (WGS) entry which is preliminary data.</text>
</comment>
<feature type="domain" description="PPM-type phosphatase" evidence="14">
    <location>
        <begin position="330"/>
        <end position="543"/>
    </location>
</feature>
<dbReference type="EMBL" id="JACHMN010000002">
    <property type="protein sequence ID" value="MBB5867905.1"/>
    <property type="molecule type" value="Genomic_DNA"/>
</dbReference>
<evidence type="ECO:0000256" key="6">
    <source>
        <dbReference type="ARBA" id="ARBA00022777"/>
    </source>
</evidence>
<keyword evidence="4 12" id="KW-0812">Transmembrane</keyword>
<keyword evidence="5" id="KW-0547">Nucleotide-binding</keyword>
<evidence type="ECO:0000256" key="4">
    <source>
        <dbReference type="ARBA" id="ARBA00022692"/>
    </source>
</evidence>
<dbReference type="SUPFAM" id="SSF55781">
    <property type="entry name" value="GAF domain-like"/>
    <property type="match status" value="1"/>
</dbReference>
<feature type="transmembrane region" description="Helical" evidence="12">
    <location>
        <begin position="100"/>
        <end position="118"/>
    </location>
</feature>
<evidence type="ECO:0000256" key="2">
    <source>
        <dbReference type="ARBA" id="ARBA00022553"/>
    </source>
</evidence>
<dbReference type="InterPro" id="IPR001932">
    <property type="entry name" value="PPM-type_phosphatase-like_dom"/>
</dbReference>
<feature type="transmembrane region" description="Helical" evidence="12">
    <location>
        <begin position="52"/>
        <end position="80"/>
    </location>
</feature>
<keyword evidence="8" id="KW-0067">ATP-binding</keyword>
<keyword evidence="16" id="KW-1185">Reference proteome</keyword>
<dbReference type="SMART" id="SM00065">
    <property type="entry name" value="GAF"/>
    <property type="match status" value="1"/>
</dbReference>
<reference evidence="15 16" key="1">
    <citation type="submission" date="2020-08" db="EMBL/GenBank/DDBJ databases">
        <title>Sequencing the genomes of 1000 actinobacteria strains.</title>
        <authorList>
            <person name="Klenk H.-P."/>
        </authorList>
    </citation>
    <scope>NUCLEOTIDE SEQUENCE [LARGE SCALE GENOMIC DNA]</scope>
    <source>
        <strain evidence="15 16">DSM 45362</strain>
    </source>
</reference>
<evidence type="ECO:0000313" key="15">
    <source>
        <dbReference type="EMBL" id="MBB5867905.1"/>
    </source>
</evidence>
<feature type="domain" description="GAF" evidence="13">
    <location>
        <begin position="156"/>
        <end position="312"/>
    </location>
</feature>
<evidence type="ECO:0000259" key="13">
    <source>
        <dbReference type="SMART" id="SM00065"/>
    </source>
</evidence>
<evidence type="ECO:0000256" key="11">
    <source>
        <dbReference type="ARBA" id="ARBA00023136"/>
    </source>
</evidence>
<evidence type="ECO:0000256" key="7">
    <source>
        <dbReference type="ARBA" id="ARBA00022801"/>
    </source>
</evidence>
<dbReference type="GO" id="GO:0000160">
    <property type="term" value="P:phosphorelay signal transduction system"/>
    <property type="evidence" value="ECO:0007669"/>
    <property type="project" value="UniProtKB-KW"/>
</dbReference>
<dbReference type="Gene3D" id="3.30.450.40">
    <property type="match status" value="1"/>
</dbReference>
<keyword evidence="11 12" id="KW-0472">Membrane</keyword>
<feature type="transmembrane region" description="Helical" evidence="12">
    <location>
        <begin position="252"/>
        <end position="275"/>
    </location>
</feature>
<dbReference type="GO" id="GO:0005524">
    <property type="term" value="F:ATP binding"/>
    <property type="evidence" value="ECO:0007669"/>
    <property type="project" value="UniProtKB-KW"/>
</dbReference>
<dbReference type="InterPro" id="IPR036457">
    <property type="entry name" value="PPM-type-like_dom_sf"/>
</dbReference>
<feature type="transmembrane region" description="Helical" evidence="12">
    <location>
        <begin position="20"/>
        <end position="40"/>
    </location>
</feature>
<proteinExistence type="predicted"/>
<keyword evidence="7" id="KW-0378">Hydrolase</keyword>
<keyword evidence="6" id="KW-0418">Kinase</keyword>
<dbReference type="InterPro" id="IPR025201">
    <property type="entry name" value="KdpD_TM"/>
</dbReference>
<sequence length="545" mass="58173">MIGAPEDSSRTEGLWWPGSVLRLITGLILAFALPAGATLLADARALGTFPSLLYVLCVVIAALVGRLAAGTVAVAVSALMLDLFVITPIGSLSQISKDNAADLGLFVVLSWVIAALMARTEQTRAVSKRAHQTTETAHRRLGLIADTSRMLAASFDLPTNLHAVCAAIVDHGTFTHAAVLTTQADGIEILAGAQRRAAKPQRWWRSTPSTATPAARIDTGAGFESVPAALRNRSIRILDPATRRGKTRFGPWPYRSGLVVPLLIGNDIIGALVLLDTAERRTYSHHDVVFAREMGERVARAIDTARSYQHQAHIARTLQQSLLPQTLPPIPGVTVHARYQAGAGTEVGGDFYDLFPIGDDTWLVVVGDVCGKGPEAAVVMSLTRATLRALALHEHSPKRLLTLLNEALLAQLHDYRFVTVSLATLRPQGGRLVVDLALAGHPPPIVRRAGTATAATDSYGTLLGGFPNIRLGETSLVLAPGESIVFYTDGVEDHQTSAKDQATRLLEQLGDAPADRIADVFTASARNAPPGKQDDLVVLTLELDR</sequence>
<evidence type="ECO:0000256" key="8">
    <source>
        <dbReference type="ARBA" id="ARBA00022840"/>
    </source>
</evidence>
<dbReference type="InterPro" id="IPR052016">
    <property type="entry name" value="Bact_Sigma-Reg"/>
</dbReference>
<keyword evidence="10" id="KW-0902">Two-component regulatory system</keyword>
<dbReference type="GO" id="GO:0016020">
    <property type="term" value="C:membrane"/>
    <property type="evidence" value="ECO:0007669"/>
    <property type="project" value="UniProtKB-SubCell"/>
</dbReference>
<dbReference type="Pfam" id="PF01590">
    <property type="entry name" value="GAF"/>
    <property type="match status" value="1"/>
</dbReference>
<dbReference type="InterPro" id="IPR003018">
    <property type="entry name" value="GAF"/>
</dbReference>
<keyword evidence="9 12" id="KW-1133">Transmembrane helix</keyword>
<accession>A0A841BJT8</accession>
<dbReference type="RefSeq" id="WP_184833421.1">
    <property type="nucleotide sequence ID" value="NZ_JACHMN010000002.1"/>
</dbReference>
<evidence type="ECO:0000256" key="12">
    <source>
        <dbReference type="SAM" id="Phobius"/>
    </source>
</evidence>
<dbReference type="AlphaFoldDB" id="A0A841BJT8"/>
<evidence type="ECO:0000256" key="10">
    <source>
        <dbReference type="ARBA" id="ARBA00023012"/>
    </source>
</evidence>
<name>A0A841BJT8_9ACTN</name>
<comment type="subcellular location">
    <subcellularLocation>
        <location evidence="1">Membrane</location>
        <topology evidence="1">Multi-pass membrane protein</topology>
    </subcellularLocation>
</comment>
<evidence type="ECO:0000256" key="5">
    <source>
        <dbReference type="ARBA" id="ARBA00022741"/>
    </source>
</evidence>
<dbReference type="Proteomes" id="UP000587527">
    <property type="component" value="Unassembled WGS sequence"/>
</dbReference>
<dbReference type="SUPFAM" id="SSF81606">
    <property type="entry name" value="PP2C-like"/>
    <property type="match status" value="1"/>
</dbReference>
<dbReference type="InterPro" id="IPR029016">
    <property type="entry name" value="GAF-like_dom_sf"/>
</dbReference>
<dbReference type="Gene3D" id="1.20.120.620">
    <property type="entry name" value="Backbone structure of the membrane domain of e. Coli histidine kinase receptor kdpd"/>
    <property type="match status" value="1"/>
</dbReference>
<dbReference type="Pfam" id="PF13493">
    <property type="entry name" value="DUF4118"/>
    <property type="match status" value="1"/>
</dbReference>
<evidence type="ECO:0000256" key="3">
    <source>
        <dbReference type="ARBA" id="ARBA00022679"/>
    </source>
</evidence>
<evidence type="ECO:0000313" key="16">
    <source>
        <dbReference type="Proteomes" id="UP000587527"/>
    </source>
</evidence>
<dbReference type="InterPro" id="IPR038318">
    <property type="entry name" value="KdpD_sf"/>
</dbReference>
<dbReference type="GO" id="GO:0016301">
    <property type="term" value="F:kinase activity"/>
    <property type="evidence" value="ECO:0007669"/>
    <property type="project" value="UniProtKB-KW"/>
</dbReference>
<keyword evidence="3" id="KW-0808">Transferase</keyword>
<dbReference type="PANTHER" id="PTHR43156:SF2">
    <property type="entry name" value="STAGE II SPORULATION PROTEIN E"/>
    <property type="match status" value="1"/>
</dbReference>